<accession>A0A6J5SMZ1</accession>
<feature type="region of interest" description="Disordered" evidence="1">
    <location>
        <begin position="1"/>
        <end position="20"/>
    </location>
</feature>
<protein>
    <submittedName>
        <fullName evidence="2">COG3747 Phage terminase, small subunit</fullName>
    </submittedName>
</protein>
<proteinExistence type="predicted"/>
<evidence type="ECO:0000313" key="2">
    <source>
        <dbReference type="EMBL" id="CAB4215471.1"/>
    </source>
</evidence>
<evidence type="ECO:0000256" key="1">
    <source>
        <dbReference type="SAM" id="MobiDB-lite"/>
    </source>
</evidence>
<dbReference type="NCBIfam" id="TIGR01558">
    <property type="entry name" value="sm_term_P27"/>
    <property type="match status" value="1"/>
</dbReference>
<gene>
    <name evidence="2" type="ORF">UFOVP1483_16</name>
</gene>
<dbReference type="InterPro" id="IPR006448">
    <property type="entry name" value="Phage_term_ssu_P27"/>
</dbReference>
<sequence>MTQAKKIKEAKNTLRVERDKDEPEPLIVNFAPPPPENLSEGAAIIWNDLVPKLVSLQIFTNIDTNIFSNYCEELALYNTATKELMTNGYVNIAQSGFEVPSVWVAIKNKALVNALSIAKEFGLSPAARTKISVSKSKPEGLRASILRKTAK</sequence>
<dbReference type="Pfam" id="PF05119">
    <property type="entry name" value="Terminase_4"/>
    <property type="match status" value="1"/>
</dbReference>
<reference evidence="2" key="1">
    <citation type="submission" date="2020-05" db="EMBL/GenBank/DDBJ databases">
        <authorList>
            <person name="Chiriac C."/>
            <person name="Salcher M."/>
            <person name="Ghai R."/>
            <person name="Kavagutti S V."/>
        </authorList>
    </citation>
    <scope>NUCLEOTIDE SEQUENCE</scope>
</reference>
<organism evidence="2">
    <name type="scientific">uncultured Caudovirales phage</name>
    <dbReference type="NCBI Taxonomy" id="2100421"/>
    <lineage>
        <taxon>Viruses</taxon>
        <taxon>Duplodnaviria</taxon>
        <taxon>Heunggongvirae</taxon>
        <taxon>Uroviricota</taxon>
        <taxon>Caudoviricetes</taxon>
        <taxon>Peduoviridae</taxon>
        <taxon>Maltschvirus</taxon>
        <taxon>Maltschvirus maltsch</taxon>
    </lineage>
</organism>
<name>A0A6J5SMZ1_9CAUD</name>
<dbReference type="EMBL" id="LR797431">
    <property type="protein sequence ID" value="CAB4215471.1"/>
    <property type="molecule type" value="Genomic_DNA"/>
</dbReference>